<evidence type="ECO:0000313" key="1">
    <source>
        <dbReference type="EMBL" id="AGT07823.1"/>
    </source>
</evidence>
<dbReference type="HOGENOM" id="CLU_025462_1_0_5"/>
<dbReference type="KEGG" id="pami:JCM7686_0714"/>
<name>S5Y8Z8_PARAH</name>
<dbReference type="eggNOG" id="ENOG502Z7ZS">
    <property type="taxonomic scope" value="Bacteria"/>
</dbReference>
<dbReference type="OrthoDB" id="5242510at2"/>
<dbReference type="EMBL" id="CP006650">
    <property type="protein sequence ID" value="AGT07823.1"/>
    <property type="molecule type" value="Genomic_DNA"/>
</dbReference>
<dbReference type="PATRIC" id="fig|1367847.3.peg.665"/>
<dbReference type="Proteomes" id="UP000015480">
    <property type="component" value="Chromosome"/>
</dbReference>
<organism evidence="1 2">
    <name type="scientific">Paracoccus aminophilus JCM 7686</name>
    <dbReference type="NCBI Taxonomy" id="1367847"/>
    <lineage>
        <taxon>Bacteria</taxon>
        <taxon>Pseudomonadati</taxon>
        <taxon>Pseudomonadota</taxon>
        <taxon>Alphaproteobacteria</taxon>
        <taxon>Rhodobacterales</taxon>
        <taxon>Paracoccaceae</taxon>
        <taxon>Paracoccus</taxon>
    </lineage>
</organism>
<sequence>MGVILQKRLAFAPWEDARTRRLPGVIPVAPEDWLVEDDAFAEKMALRAELIATQEAAVHRMAPDALAAARELYGQILALLPGRGYQLGPDGVIRRPDGVEVLPDLEQPLLTLGRLVVEDFCLMLPDGESGHALRGAILCFPAGWTLAEKFGRAMLGIHQPVAKYDEALAPRVQRLMDGMRTGIGLLRGTAHHSNAPLHNPRSEAQGHSVSGDLPFIRVERQCLFRLPETGAVVFSIHTTLIREADLSEVQKATLAEFPIRDAA</sequence>
<dbReference type="STRING" id="1367847.JCM7686_0714"/>
<reference evidence="1 2" key="1">
    <citation type="journal article" date="2014" name="BMC Genomics">
        <title>Architecture and functions of a multipartite genome of the methylotrophic bacterium Paracoccus aminophilus JCM 7686, containing primary and secondary chromids.</title>
        <authorList>
            <person name="Dziewit L."/>
            <person name="Czarnecki J."/>
            <person name="Wibberg D."/>
            <person name="Radlinska M."/>
            <person name="Mrozek P."/>
            <person name="Szymczak M."/>
            <person name="Schluter A."/>
            <person name="Puhler A."/>
            <person name="Bartosik D."/>
        </authorList>
    </citation>
    <scope>NUCLEOTIDE SEQUENCE [LARGE SCALE GENOMIC DNA]</scope>
    <source>
        <strain evidence="1">JCM 7686</strain>
    </source>
</reference>
<evidence type="ECO:0000313" key="2">
    <source>
        <dbReference type="Proteomes" id="UP000015480"/>
    </source>
</evidence>
<dbReference type="RefSeq" id="WP_020949462.1">
    <property type="nucleotide sequence ID" value="NC_022041.1"/>
</dbReference>
<accession>S5Y8Z8</accession>
<dbReference type="Pfam" id="PF11927">
    <property type="entry name" value="HODM_asu-like"/>
    <property type="match status" value="1"/>
</dbReference>
<dbReference type="AlphaFoldDB" id="S5Y8Z8"/>
<dbReference type="InterPro" id="IPR021848">
    <property type="entry name" value="HODM_asu-like"/>
</dbReference>
<protein>
    <recommendedName>
        <fullName evidence="3">DUF3445 domain-containing protein</fullName>
    </recommendedName>
</protein>
<gene>
    <name evidence="1" type="ORF">JCM7686_0714</name>
</gene>
<keyword evidence="2" id="KW-1185">Reference proteome</keyword>
<proteinExistence type="predicted"/>
<evidence type="ECO:0008006" key="3">
    <source>
        <dbReference type="Google" id="ProtNLM"/>
    </source>
</evidence>